<evidence type="ECO:0000313" key="13">
    <source>
        <dbReference type="Proteomes" id="UP000254346"/>
    </source>
</evidence>
<keyword evidence="9" id="KW-0961">Cell wall biogenesis/degradation</keyword>
<evidence type="ECO:0000256" key="1">
    <source>
        <dbReference type="ARBA" id="ARBA00004167"/>
    </source>
</evidence>
<evidence type="ECO:0000259" key="11">
    <source>
        <dbReference type="Pfam" id="PF03717"/>
    </source>
</evidence>
<dbReference type="InterPro" id="IPR050515">
    <property type="entry name" value="Beta-lactam/transpept"/>
</dbReference>
<evidence type="ECO:0000256" key="8">
    <source>
        <dbReference type="ARBA" id="ARBA00022989"/>
    </source>
</evidence>
<sequence length="155" mass="18118">MTFKDFDAEEKLFLRRVIVAFGVVVVCFGILIFNLYNLQIRQHHYYTTRSNENDIKMLPVAPTRGIIYDRNGIPLVRNVTWYDIAVTPYKIADMDALLKQLTPIVDLSPDDIADFRRALKSSSRYRPVVLKNALTDVEIARFAVNQFHFQRRHDQ</sequence>
<comment type="subcellular location">
    <subcellularLocation>
        <location evidence="2">Cell membrane</location>
    </subcellularLocation>
    <subcellularLocation>
        <location evidence="1">Membrane</location>
        <topology evidence="1">Single-pass membrane protein</topology>
    </subcellularLocation>
</comment>
<dbReference type="GO" id="GO:0005886">
    <property type="term" value="C:plasma membrane"/>
    <property type="evidence" value="ECO:0007669"/>
    <property type="project" value="UniProtKB-SubCell"/>
</dbReference>
<dbReference type="GO" id="GO:0071972">
    <property type="term" value="F:peptidoglycan L,D-transpeptidase activity"/>
    <property type="evidence" value="ECO:0007669"/>
    <property type="project" value="TreeGrafter"/>
</dbReference>
<dbReference type="GO" id="GO:0008658">
    <property type="term" value="F:penicillin binding"/>
    <property type="evidence" value="ECO:0007669"/>
    <property type="project" value="InterPro"/>
</dbReference>
<keyword evidence="4" id="KW-0121">Carboxypeptidase</keyword>
<keyword evidence="3" id="KW-1003">Cell membrane</keyword>
<keyword evidence="4" id="KW-0378">Hydrolase</keyword>
<keyword evidence="4" id="KW-0645">Protease</keyword>
<organism evidence="12 13">
    <name type="scientific">Salmonella enterica I</name>
    <dbReference type="NCBI Taxonomy" id="59201"/>
    <lineage>
        <taxon>Bacteria</taxon>
        <taxon>Pseudomonadati</taxon>
        <taxon>Pseudomonadota</taxon>
        <taxon>Gammaproteobacteria</taxon>
        <taxon>Enterobacterales</taxon>
        <taxon>Enterobacteriaceae</taxon>
        <taxon>Salmonella</taxon>
    </lineage>
</organism>
<keyword evidence="6" id="KW-0133">Cell shape</keyword>
<dbReference type="EMBL" id="UGXR01000001">
    <property type="protein sequence ID" value="SUH08764.1"/>
    <property type="molecule type" value="Genomic_DNA"/>
</dbReference>
<name>A0A379VRI8_SALET</name>
<evidence type="ECO:0000256" key="7">
    <source>
        <dbReference type="ARBA" id="ARBA00022984"/>
    </source>
</evidence>
<dbReference type="SUPFAM" id="SSF56519">
    <property type="entry name" value="Penicillin binding protein dimerisation domain"/>
    <property type="match status" value="1"/>
</dbReference>
<evidence type="ECO:0000256" key="5">
    <source>
        <dbReference type="ARBA" id="ARBA00022692"/>
    </source>
</evidence>
<gene>
    <name evidence="12" type="ORF">NCTC8256_02712</name>
</gene>
<accession>A0A379VRI8</accession>
<keyword evidence="7" id="KW-0573">Peptidoglycan synthesis</keyword>
<evidence type="ECO:0000256" key="9">
    <source>
        <dbReference type="ARBA" id="ARBA00023316"/>
    </source>
</evidence>
<evidence type="ECO:0000256" key="4">
    <source>
        <dbReference type="ARBA" id="ARBA00022645"/>
    </source>
</evidence>
<evidence type="ECO:0000256" key="6">
    <source>
        <dbReference type="ARBA" id="ARBA00022960"/>
    </source>
</evidence>
<evidence type="ECO:0000313" key="12">
    <source>
        <dbReference type="EMBL" id="SUH08764.1"/>
    </source>
</evidence>
<keyword evidence="8 10" id="KW-1133">Transmembrane helix</keyword>
<dbReference type="AlphaFoldDB" id="A0A379VRI8"/>
<dbReference type="PANTHER" id="PTHR30627">
    <property type="entry name" value="PEPTIDOGLYCAN D,D-TRANSPEPTIDASE"/>
    <property type="match status" value="1"/>
</dbReference>
<evidence type="ECO:0000256" key="3">
    <source>
        <dbReference type="ARBA" id="ARBA00022475"/>
    </source>
</evidence>
<dbReference type="InterPro" id="IPR036138">
    <property type="entry name" value="PBP_dimer_sf"/>
</dbReference>
<evidence type="ECO:0000256" key="10">
    <source>
        <dbReference type="SAM" id="Phobius"/>
    </source>
</evidence>
<keyword evidence="10" id="KW-0472">Membrane</keyword>
<feature type="transmembrane region" description="Helical" evidence="10">
    <location>
        <begin position="12"/>
        <end position="36"/>
    </location>
</feature>
<dbReference type="GO" id="GO:0071555">
    <property type="term" value="P:cell wall organization"/>
    <property type="evidence" value="ECO:0007669"/>
    <property type="project" value="UniProtKB-KW"/>
</dbReference>
<dbReference type="Gene3D" id="3.90.1310.10">
    <property type="entry name" value="Penicillin-binding protein 2a (Domain 2)"/>
    <property type="match status" value="1"/>
</dbReference>
<dbReference type="Proteomes" id="UP000254346">
    <property type="component" value="Unassembled WGS sequence"/>
</dbReference>
<proteinExistence type="predicted"/>
<keyword evidence="5 10" id="KW-0812">Transmembrane</keyword>
<dbReference type="GO" id="GO:0008360">
    <property type="term" value="P:regulation of cell shape"/>
    <property type="evidence" value="ECO:0007669"/>
    <property type="project" value="UniProtKB-KW"/>
</dbReference>
<dbReference type="PANTHER" id="PTHR30627:SF2">
    <property type="entry name" value="PEPTIDOGLYCAN D,D-TRANSPEPTIDASE MRDA"/>
    <property type="match status" value="1"/>
</dbReference>
<reference evidence="12 13" key="1">
    <citation type="submission" date="2018-06" db="EMBL/GenBank/DDBJ databases">
        <authorList>
            <consortium name="Pathogen Informatics"/>
            <person name="Doyle S."/>
        </authorList>
    </citation>
    <scope>NUCLEOTIDE SEQUENCE [LARGE SCALE GENOMIC DNA]</scope>
    <source>
        <strain evidence="12 13">NCTC8256</strain>
    </source>
</reference>
<dbReference type="InterPro" id="IPR005311">
    <property type="entry name" value="PBP_dimer"/>
</dbReference>
<protein>
    <submittedName>
        <fullName evidence="12">Penicillin-binding protein 2</fullName>
    </submittedName>
</protein>
<dbReference type="Pfam" id="PF03717">
    <property type="entry name" value="PBP_dimer"/>
    <property type="match status" value="1"/>
</dbReference>
<evidence type="ECO:0000256" key="2">
    <source>
        <dbReference type="ARBA" id="ARBA00004236"/>
    </source>
</evidence>
<dbReference type="GO" id="GO:0009252">
    <property type="term" value="P:peptidoglycan biosynthetic process"/>
    <property type="evidence" value="ECO:0007669"/>
    <property type="project" value="UniProtKB-KW"/>
</dbReference>
<feature type="domain" description="Penicillin-binding protein dimerisation" evidence="11">
    <location>
        <begin position="60"/>
        <end position="149"/>
    </location>
</feature>